<dbReference type="GO" id="GO:0003677">
    <property type="term" value="F:DNA binding"/>
    <property type="evidence" value="ECO:0007669"/>
    <property type="project" value="UniProtKB-KW"/>
</dbReference>
<dbReference type="AlphaFoldDB" id="A0A562KR08"/>
<protein>
    <submittedName>
        <fullName evidence="2">DNA-binding transcriptional ArsR family regulator</fullName>
    </submittedName>
</protein>
<dbReference type="InterPro" id="IPR036388">
    <property type="entry name" value="WH-like_DNA-bd_sf"/>
</dbReference>
<evidence type="ECO:0000313" key="3">
    <source>
        <dbReference type="Proteomes" id="UP000316624"/>
    </source>
</evidence>
<dbReference type="Gene3D" id="1.10.10.10">
    <property type="entry name" value="Winged helix-like DNA-binding domain superfamily/Winged helix DNA-binding domain"/>
    <property type="match status" value="1"/>
</dbReference>
<dbReference type="EMBL" id="VLKK01000001">
    <property type="protein sequence ID" value="TWH97858.1"/>
    <property type="molecule type" value="Genomic_DNA"/>
</dbReference>
<dbReference type="PANTHER" id="PTHR38600">
    <property type="entry name" value="TRANSCRIPTIONAL REGULATORY PROTEIN"/>
    <property type="match status" value="1"/>
</dbReference>
<dbReference type="NCBIfam" id="NF033788">
    <property type="entry name" value="HTH_metalloreg"/>
    <property type="match status" value="1"/>
</dbReference>
<dbReference type="PRINTS" id="PR00778">
    <property type="entry name" value="HTHARSR"/>
</dbReference>
<dbReference type="SMART" id="SM00418">
    <property type="entry name" value="HTH_ARSR"/>
    <property type="match status" value="1"/>
</dbReference>
<name>A0A562KR08_SPHWJ</name>
<dbReference type="PROSITE" id="PS50987">
    <property type="entry name" value="HTH_ARSR_2"/>
    <property type="match status" value="1"/>
</dbReference>
<dbReference type="PANTHER" id="PTHR38600:SF2">
    <property type="entry name" value="SLL0088 PROTEIN"/>
    <property type="match status" value="1"/>
</dbReference>
<feature type="domain" description="HTH arsR-type" evidence="1">
    <location>
        <begin position="1"/>
        <end position="96"/>
    </location>
</feature>
<reference evidence="2 3" key="1">
    <citation type="journal article" date="2015" name="Stand. Genomic Sci.">
        <title>Genomic Encyclopedia of Bacterial and Archaeal Type Strains, Phase III: the genomes of soil and plant-associated and newly described type strains.</title>
        <authorList>
            <person name="Whitman W.B."/>
            <person name="Woyke T."/>
            <person name="Klenk H.P."/>
            <person name="Zhou Y."/>
            <person name="Lilburn T.G."/>
            <person name="Beck B.J."/>
            <person name="De Vos P."/>
            <person name="Vandamme P."/>
            <person name="Eisen J.A."/>
            <person name="Garrity G."/>
            <person name="Hugenholtz P."/>
            <person name="Kyrpides N.C."/>
        </authorList>
    </citation>
    <scope>NUCLEOTIDE SEQUENCE [LARGE SCALE GENOMIC DNA]</scope>
    <source>
        <strain evidence="2 3">CGMCC 1.7748</strain>
    </source>
</reference>
<evidence type="ECO:0000259" key="1">
    <source>
        <dbReference type="PROSITE" id="PS50987"/>
    </source>
</evidence>
<dbReference type="RefSeq" id="WP_145071836.1">
    <property type="nucleotide sequence ID" value="NZ_JACIIY010000001.1"/>
</dbReference>
<dbReference type="Proteomes" id="UP000316624">
    <property type="component" value="Unassembled WGS sequence"/>
</dbReference>
<comment type="caution">
    <text evidence="2">The sequence shown here is derived from an EMBL/GenBank/DDBJ whole genome shotgun (WGS) entry which is preliminary data.</text>
</comment>
<organism evidence="2 3">
    <name type="scientific">Sphingobium wenxiniae (strain DSM 21828 / CGMCC 1.7748 / JZ-1)</name>
    <dbReference type="NCBI Taxonomy" id="595605"/>
    <lineage>
        <taxon>Bacteria</taxon>
        <taxon>Pseudomonadati</taxon>
        <taxon>Pseudomonadota</taxon>
        <taxon>Alphaproteobacteria</taxon>
        <taxon>Sphingomonadales</taxon>
        <taxon>Sphingomonadaceae</taxon>
        <taxon>Sphingobium</taxon>
    </lineage>
</organism>
<dbReference type="Pfam" id="PF12840">
    <property type="entry name" value="HTH_20"/>
    <property type="match status" value="1"/>
</dbReference>
<dbReference type="InterPro" id="IPR001845">
    <property type="entry name" value="HTH_ArsR_DNA-bd_dom"/>
</dbReference>
<dbReference type="GO" id="GO:0003700">
    <property type="term" value="F:DNA-binding transcription factor activity"/>
    <property type="evidence" value="ECO:0007669"/>
    <property type="project" value="InterPro"/>
</dbReference>
<keyword evidence="2" id="KW-0238">DNA-binding</keyword>
<dbReference type="SUPFAM" id="SSF46785">
    <property type="entry name" value="Winged helix' DNA-binding domain"/>
    <property type="match status" value="1"/>
</dbReference>
<proteinExistence type="predicted"/>
<dbReference type="InterPro" id="IPR011991">
    <property type="entry name" value="ArsR-like_HTH"/>
</dbReference>
<gene>
    <name evidence="2" type="ORF">IQ35_00459</name>
</gene>
<dbReference type="InterPro" id="IPR036390">
    <property type="entry name" value="WH_DNA-bd_sf"/>
</dbReference>
<dbReference type="CDD" id="cd00090">
    <property type="entry name" value="HTH_ARSR"/>
    <property type="match status" value="1"/>
</dbReference>
<sequence length="110" mass="12326">MSPAEQSDPARLFAALGDQTRLGFIVQLADGRRRSIAQIGEDLPISRQAVAKHLNVLRRAGLVQRTRSGREVHFVLRREAIEDARLWLAKVGAQWDATLARLKIFVEDSP</sequence>
<keyword evidence="3" id="KW-1185">Reference proteome</keyword>
<evidence type="ECO:0000313" key="2">
    <source>
        <dbReference type="EMBL" id="TWH97858.1"/>
    </source>
</evidence>
<accession>A0A562KR08</accession>